<organism evidence="1 2">
    <name type="scientific">Palleronia pelagia</name>
    <dbReference type="NCBI Taxonomy" id="387096"/>
    <lineage>
        <taxon>Bacteria</taxon>
        <taxon>Pseudomonadati</taxon>
        <taxon>Pseudomonadota</taxon>
        <taxon>Alphaproteobacteria</taxon>
        <taxon>Rhodobacterales</taxon>
        <taxon>Roseobacteraceae</taxon>
        <taxon>Palleronia</taxon>
    </lineage>
</organism>
<sequence>MKISTRRDVDVAPDRVFAALTDFTHFEQKARAAGAQVERTNGESRAMAAWRVRFDYRGRSRKADLRVVTYDPDTQLAIKAELDGIHTLFNVEVMEVAPNCARMFVSLDIRPTTMKGRLLVQSLKLAKTSMTRRLDRRLDQFAREIERRPAGGI</sequence>
<dbReference type="AlphaFoldDB" id="A0A1H8LI00"/>
<proteinExistence type="predicted"/>
<name>A0A1H8LI00_9RHOB</name>
<dbReference type="Pfam" id="PF10604">
    <property type="entry name" value="Polyketide_cyc2"/>
    <property type="match status" value="1"/>
</dbReference>
<dbReference type="OrthoDB" id="7860307at2"/>
<dbReference type="CDD" id="cd07812">
    <property type="entry name" value="SRPBCC"/>
    <property type="match status" value="1"/>
</dbReference>
<dbReference type="Gene3D" id="3.30.530.20">
    <property type="match status" value="1"/>
</dbReference>
<dbReference type="RefSeq" id="WP_091846619.1">
    <property type="nucleotide sequence ID" value="NZ_FOCM01000010.1"/>
</dbReference>
<dbReference type="InterPro" id="IPR023393">
    <property type="entry name" value="START-like_dom_sf"/>
</dbReference>
<dbReference type="SUPFAM" id="SSF55961">
    <property type="entry name" value="Bet v1-like"/>
    <property type="match status" value="1"/>
</dbReference>
<evidence type="ECO:0000313" key="1">
    <source>
        <dbReference type="EMBL" id="SEO04781.1"/>
    </source>
</evidence>
<accession>A0A1H8LI00</accession>
<keyword evidence="2" id="KW-1185">Reference proteome</keyword>
<gene>
    <name evidence="1" type="ORF">SAMN04488011_11088</name>
</gene>
<protein>
    <submittedName>
        <fullName evidence="1">Polyketide cyclase / dehydrase and lipid transport</fullName>
    </submittedName>
</protein>
<evidence type="ECO:0000313" key="2">
    <source>
        <dbReference type="Proteomes" id="UP000199372"/>
    </source>
</evidence>
<dbReference type="Proteomes" id="UP000199372">
    <property type="component" value="Unassembled WGS sequence"/>
</dbReference>
<dbReference type="EMBL" id="FOCM01000010">
    <property type="protein sequence ID" value="SEO04781.1"/>
    <property type="molecule type" value="Genomic_DNA"/>
</dbReference>
<dbReference type="InterPro" id="IPR019587">
    <property type="entry name" value="Polyketide_cyclase/dehydratase"/>
</dbReference>
<reference evidence="2" key="1">
    <citation type="submission" date="2016-10" db="EMBL/GenBank/DDBJ databases">
        <authorList>
            <person name="Varghese N."/>
            <person name="Submissions S."/>
        </authorList>
    </citation>
    <scope>NUCLEOTIDE SEQUENCE [LARGE SCALE GENOMIC DNA]</scope>
    <source>
        <strain evidence="2">DSM 26893</strain>
    </source>
</reference>